<reference evidence="2 3" key="1">
    <citation type="submission" date="2019-11" db="EMBL/GenBank/DDBJ databases">
        <title>Draft Genome Sequences of Six Type Strains of the Genus Massilia.</title>
        <authorList>
            <person name="Miess H."/>
            <person name="Frediansyah A."/>
            <person name="Goeker M."/>
            <person name="Gross H."/>
        </authorList>
    </citation>
    <scope>NUCLEOTIDE SEQUENCE [LARGE SCALE GENOMIC DNA]</scope>
    <source>
        <strain evidence="2 3">DSM 17513</strain>
    </source>
</reference>
<evidence type="ECO:0000313" key="2">
    <source>
        <dbReference type="EMBL" id="MUI16553.1"/>
    </source>
</evidence>
<protein>
    <submittedName>
        <fullName evidence="2">Uncharacterized protein</fullName>
    </submittedName>
</protein>
<feature type="region of interest" description="Disordered" evidence="1">
    <location>
        <begin position="1"/>
        <end position="24"/>
    </location>
</feature>
<dbReference type="Proteomes" id="UP000431684">
    <property type="component" value="Unassembled WGS sequence"/>
</dbReference>
<evidence type="ECO:0000256" key="1">
    <source>
        <dbReference type="SAM" id="MobiDB-lite"/>
    </source>
</evidence>
<dbReference type="EMBL" id="WNWM01000002">
    <property type="protein sequence ID" value="MUI16553.1"/>
    <property type="molecule type" value="Genomic_DNA"/>
</dbReference>
<dbReference type="AlphaFoldDB" id="A0A6I3XPX7"/>
<comment type="caution">
    <text evidence="2">The sequence shown here is derived from an EMBL/GenBank/DDBJ whole genome shotgun (WGS) entry which is preliminary data.</text>
</comment>
<dbReference type="RefSeq" id="WP_155712097.1">
    <property type="nucleotide sequence ID" value="NZ_BMWU01000045.1"/>
</dbReference>
<organism evidence="2 3">
    <name type="scientific">Pseudoduganella dura</name>
    <dbReference type="NCBI Taxonomy" id="321982"/>
    <lineage>
        <taxon>Bacteria</taxon>
        <taxon>Pseudomonadati</taxon>
        <taxon>Pseudomonadota</taxon>
        <taxon>Betaproteobacteria</taxon>
        <taxon>Burkholderiales</taxon>
        <taxon>Oxalobacteraceae</taxon>
        <taxon>Telluria group</taxon>
        <taxon>Pseudoduganella</taxon>
    </lineage>
</organism>
<accession>A0A6I3XPX7</accession>
<feature type="compositionally biased region" description="Basic and acidic residues" evidence="1">
    <location>
        <begin position="1"/>
        <end position="20"/>
    </location>
</feature>
<sequence length="58" mass="6545">MEENERMSIEEAGDALRDLADELETTHSPPFTACVLDEHWEAIERALGRMVNGSRDEA</sequence>
<keyword evidence="3" id="KW-1185">Reference proteome</keyword>
<name>A0A6I3XPX7_9BURK</name>
<gene>
    <name evidence="2" type="ORF">GJV26_29445</name>
</gene>
<proteinExistence type="predicted"/>
<evidence type="ECO:0000313" key="3">
    <source>
        <dbReference type="Proteomes" id="UP000431684"/>
    </source>
</evidence>